<feature type="transmembrane region" description="Helical" evidence="1">
    <location>
        <begin position="20"/>
        <end position="39"/>
    </location>
</feature>
<keyword evidence="3" id="KW-1185">Reference proteome</keyword>
<keyword evidence="1" id="KW-1133">Transmembrane helix</keyword>
<comment type="caution">
    <text evidence="2">The sequence shown here is derived from an EMBL/GenBank/DDBJ whole genome shotgun (WGS) entry which is preliminary data.</text>
</comment>
<evidence type="ECO:0000256" key="1">
    <source>
        <dbReference type="SAM" id="Phobius"/>
    </source>
</evidence>
<sequence length="60" mass="6938">MNFEALIPSIGYRKTVAIVLYYASAIGHNSVTRVVLFLYEKVRLLKRKVLENTKALHLYL</sequence>
<keyword evidence="1" id="KW-0472">Membrane</keyword>
<accession>A0ABQ1NH25</accession>
<organism evidence="2 3">
    <name type="scientific">Thalassobacillus devorans</name>
    <dbReference type="NCBI Taxonomy" id="279813"/>
    <lineage>
        <taxon>Bacteria</taxon>
        <taxon>Bacillati</taxon>
        <taxon>Bacillota</taxon>
        <taxon>Bacilli</taxon>
        <taxon>Bacillales</taxon>
        <taxon>Bacillaceae</taxon>
        <taxon>Thalassobacillus</taxon>
    </lineage>
</organism>
<dbReference type="EMBL" id="BMCJ01000001">
    <property type="protein sequence ID" value="GGC77021.1"/>
    <property type="molecule type" value="Genomic_DNA"/>
</dbReference>
<proteinExistence type="predicted"/>
<evidence type="ECO:0000313" key="2">
    <source>
        <dbReference type="EMBL" id="GGC77021.1"/>
    </source>
</evidence>
<gene>
    <name evidence="2" type="ORF">GCM10007216_04390</name>
</gene>
<name>A0ABQ1NH25_9BACI</name>
<dbReference type="Proteomes" id="UP000619534">
    <property type="component" value="Unassembled WGS sequence"/>
</dbReference>
<evidence type="ECO:0000313" key="3">
    <source>
        <dbReference type="Proteomes" id="UP000619534"/>
    </source>
</evidence>
<keyword evidence="1" id="KW-0812">Transmembrane</keyword>
<reference evidence="3" key="1">
    <citation type="journal article" date="2019" name="Int. J. Syst. Evol. Microbiol.">
        <title>The Global Catalogue of Microorganisms (GCM) 10K type strain sequencing project: providing services to taxonomists for standard genome sequencing and annotation.</title>
        <authorList>
            <consortium name="The Broad Institute Genomics Platform"/>
            <consortium name="The Broad Institute Genome Sequencing Center for Infectious Disease"/>
            <person name="Wu L."/>
            <person name="Ma J."/>
        </authorList>
    </citation>
    <scope>NUCLEOTIDE SEQUENCE [LARGE SCALE GENOMIC DNA]</scope>
    <source>
        <strain evidence="3">CCM 7282</strain>
    </source>
</reference>
<protein>
    <submittedName>
        <fullName evidence="2">Uncharacterized protein</fullName>
    </submittedName>
</protein>